<keyword evidence="5" id="KW-0269">Exonuclease</keyword>
<feature type="domain" description="DHHA1" evidence="7">
    <location>
        <begin position="356"/>
        <end position="449"/>
    </location>
</feature>
<dbReference type="GO" id="GO:0003676">
    <property type="term" value="F:nucleic acid binding"/>
    <property type="evidence" value="ECO:0007669"/>
    <property type="project" value="InterPro"/>
</dbReference>
<evidence type="ECO:0000313" key="10">
    <source>
        <dbReference type="Proteomes" id="UP000191931"/>
    </source>
</evidence>
<dbReference type="Pfam" id="PF01368">
    <property type="entry name" value="DHH"/>
    <property type="match status" value="1"/>
</dbReference>
<dbReference type="Gene3D" id="3.90.1640.30">
    <property type="match status" value="1"/>
</dbReference>
<accession>A0A1W1HKJ8</accession>
<dbReference type="PANTHER" id="PTHR30255:SF2">
    <property type="entry name" value="SINGLE-STRANDED-DNA-SPECIFIC EXONUCLEASE RECJ"/>
    <property type="match status" value="1"/>
</dbReference>
<proteinExistence type="inferred from homology"/>
<feature type="domain" description="DDH" evidence="6">
    <location>
        <begin position="79"/>
        <end position="236"/>
    </location>
</feature>
<evidence type="ECO:0000259" key="6">
    <source>
        <dbReference type="Pfam" id="PF01368"/>
    </source>
</evidence>
<keyword evidence="10" id="KW-1185">Reference proteome</keyword>
<dbReference type="STRING" id="1246637.MTBBW1_840002"/>
<dbReference type="InterPro" id="IPR041122">
    <property type="entry name" value="RecJ_OB"/>
</dbReference>
<comment type="similarity">
    <text evidence="1">Belongs to the RecJ family.</text>
</comment>
<protein>
    <recommendedName>
        <fullName evidence="2">Single-stranded-DNA-specific exonuclease RecJ</fullName>
    </recommendedName>
</protein>
<evidence type="ECO:0000256" key="2">
    <source>
        <dbReference type="ARBA" id="ARBA00019841"/>
    </source>
</evidence>
<keyword evidence="3" id="KW-0540">Nuclease</keyword>
<dbReference type="GO" id="GO:0008409">
    <property type="term" value="F:5'-3' exonuclease activity"/>
    <property type="evidence" value="ECO:0007669"/>
    <property type="project" value="InterPro"/>
</dbReference>
<dbReference type="RefSeq" id="WP_080803741.1">
    <property type="nucleotide sequence ID" value="NZ_LT828544.1"/>
</dbReference>
<dbReference type="Pfam" id="PF02272">
    <property type="entry name" value="DHHA1"/>
    <property type="match status" value="1"/>
</dbReference>
<dbReference type="InterPro" id="IPR001667">
    <property type="entry name" value="DDH_dom"/>
</dbReference>
<dbReference type="InterPro" id="IPR038763">
    <property type="entry name" value="DHH_sf"/>
</dbReference>
<evidence type="ECO:0000259" key="8">
    <source>
        <dbReference type="Pfam" id="PF17768"/>
    </source>
</evidence>
<dbReference type="GO" id="GO:0006281">
    <property type="term" value="P:DNA repair"/>
    <property type="evidence" value="ECO:0007669"/>
    <property type="project" value="InterPro"/>
</dbReference>
<evidence type="ECO:0000259" key="7">
    <source>
        <dbReference type="Pfam" id="PF02272"/>
    </source>
</evidence>
<gene>
    <name evidence="9" type="primary">recJ</name>
    <name evidence="9" type="ORF">MTBBW1_840002</name>
</gene>
<organism evidence="9 10">
    <name type="scientific">Desulfamplus magnetovallimortis</name>
    <dbReference type="NCBI Taxonomy" id="1246637"/>
    <lineage>
        <taxon>Bacteria</taxon>
        <taxon>Pseudomonadati</taxon>
        <taxon>Thermodesulfobacteriota</taxon>
        <taxon>Desulfobacteria</taxon>
        <taxon>Desulfobacterales</taxon>
        <taxon>Desulfobacteraceae</taxon>
        <taxon>Desulfamplus</taxon>
    </lineage>
</organism>
<evidence type="ECO:0000313" key="9">
    <source>
        <dbReference type="EMBL" id="SLM33004.1"/>
    </source>
</evidence>
<dbReference type="EMBL" id="FWEV01000330">
    <property type="protein sequence ID" value="SLM33004.1"/>
    <property type="molecule type" value="Genomic_DNA"/>
</dbReference>
<name>A0A1W1HKJ8_9BACT</name>
<reference evidence="9 10" key="1">
    <citation type="submission" date="2017-03" db="EMBL/GenBank/DDBJ databases">
        <authorList>
            <person name="Afonso C.L."/>
            <person name="Miller P.J."/>
            <person name="Scott M.A."/>
            <person name="Spackman E."/>
            <person name="Goraichik I."/>
            <person name="Dimitrov K.M."/>
            <person name="Suarez D.L."/>
            <person name="Swayne D.E."/>
        </authorList>
    </citation>
    <scope>NUCLEOTIDE SEQUENCE [LARGE SCALE GENOMIC DNA]</scope>
    <source>
        <strain evidence="9">PRJEB14757</strain>
    </source>
</reference>
<dbReference type="InterPro" id="IPR051673">
    <property type="entry name" value="SSDNA_exonuclease_RecJ"/>
</dbReference>
<evidence type="ECO:0000256" key="4">
    <source>
        <dbReference type="ARBA" id="ARBA00022801"/>
    </source>
</evidence>
<dbReference type="Gene3D" id="3.10.310.30">
    <property type="match status" value="1"/>
</dbReference>
<dbReference type="Proteomes" id="UP000191931">
    <property type="component" value="Unassembled WGS sequence"/>
</dbReference>
<dbReference type="AlphaFoldDB" id="A0A1W1HKJ8"/>
<dbReference type="PANTHER" id="PTHR30255">
    <property type="entry name" value="SINGLE-STRANDED-DNA-SPECIFIC EXONUCLEASE RECJ"/>
    <property type="match status" value="1"/>
</dbReference>
<dbReference type="NCBIfam" id="TIGR00644">
    <property type="entry name" value="recJ"/>
    <property type="match status" value="1"/>
</dbReference>
<sequence length="574" mass="64050">METEWLIPDNNPDIAEKIARIVGCHKIVAKILVNRGVLTPEEAFTFLNPSFTNLTDPFALKDMKKAVQRIYTAICNREKILVFGDFDADGITATSLLNDFFYHVEAEVSWYVPHRVKEGFSLKPCHIEMAAEQKCDLVITVDCGSDSHDAVKLAIKEDIDVIITDHHEVTSHIPPAIAVVNPKREDCQAGLEHLAGVGVAFYLIIALRQHLRINGFWKDIQEPNLIKYCDLFAIGTIADMVPLKAENRILSRAGMEIIQQGKREGIRALTKISRIESGFLNSDDISFRIAPRINAAGRISHARICVDLLTEKNRIKAEQTAAILDNLNTRRQLLEKSIVDDIEYKIKIAPELLNASAIVMASPEWPAGVMGIAASRISRSHCRPVILISTAQEPATGSCRSINRINIHKALCACCDLLENFGGHAMAAGITINKENIESFKHLFESEIAKASSDKVAVKTINLDSSLDIEDITESFIEEIEALRPFGTGNPEPMFECMDLKVVSSMIMGTRHRKMVLQKCDSPGGKKACSIEALQFNIDPEEPMQSKFKKIAFRVRMNRFNKRKIPQIIIEEAL</sequence>
<dbReference type="Pfam" id="PF17768">
    <property type="entry name" value="RecJ_OB"/>
    <property type="match status" value="1"/>
</dbReference>
<evidence type="ECO:0000256" key="3">
    <source>
        <dbReference type="ARBA" id="ARBA00022722"/>
    </source>
</evidence>
<dbReference type="InterPro" id="IPR003156">
    <property type="entry name" value="DHHA1_dom"/>
</dbReference>
<dbReference type="InterPro" id="IPR004610">
    <property type="entry name" value="RecJ"/>
</dbReference>
<dbReference type="SUPFAM" id="SSF64182">
    <property type="entry name" value="DHH phosphoesterases"/>
    <property type="match status" value="1"/>
</dbReference>
<evidence type="ECO:0000256" key="1">
    <source>
        <dbReference type="ARBA" id="ARBA00005915"/>
    </source>
</evidence>
<feature type="domain" description="RecJ OB" evidence="8">
    <location>
        <begin position="464"/>
        <end position="571"/>
    </location>
</feature>
<dbReference type="OrthoDB" id="9809852at2"/>
<keyword evidence="4 9" id="KW-0378">Hydrolase</keyword>
<evidence type="ECO:0000256" key="5">
    <source>
        <dbReference type="ARBA" id="ARBA00022839"/>
    </source>
</evidence>
<dbReference type="GO" id="GO:0006310">
    <property type="term" value="P:DNA recombination"/>
    <property type="evidence" value="ECO:0007669"/>
    <property type="project" value="InterPro"/>
</dbReference>